<dbReference type="Gene3D" id="2.60.40.1080">
    <property type="match status" value="1"/>
</dbReference>
<keyword evidence="1" id="KW-0732">Signal</keyword>
<dbReference type="SUPFAM" id="SSF49265">
    <property type="entry name" value="Fibronectin type III"/>
    <property type="match status" value="1"/>
</dbReference>
<accession>A0A1H5Y1J6</accession>
<sequence>MVGRVRTRGLLAIALLAVPLTGLPAAADAAPVGVTLSAETTALPLDGTTSLKVEGKNADGTPADLTGAEITVTSAAPAMATPVMDGARGTVRAGTAGPGPVTLTATVKVGGATASDDLQLTVLPEPARPYVHDYSQTLTMKMFMADNKGKVSLTFEQALDVVRKVDNLTRGIPKIFYLVGWQYDGHDTGYPALDVVNPKLKRPQDATAADSLKWLIAEARKYGTTVSFHVNLLDASDKSPLWQEYVDKDVIARNADGSLRTYVWGYPISYTREWAAGLTTKRIDRFFDLVDLSSIGTLHVDAFHQYIPGYGEEMISPYHGVTTDQEIETQKKIIRYFRDRGVDVTSEFTYSYRKDPLLGLQPMAWHLRNVDPMRIPARLHIGGGGGDARFGVSMQGESKIKADPATLKGFLDEFATSTLPWHYLNRLRRVSDVDGVVTFSGGVTSRNVEGGVRVEQGDVLLRDGADVFMPASWRRHREIVAYSRAGYASRTWRLPADWKRVALVDVYRVGLDGLTRVAKSRPVLGGRIELSLPAGTAYSIVPHGTDVGPADTGQPHLFDAVVPRPGATGVRPGHVPFAWTPSRNATAYRLQVAKDPAFTTIVAERTGPGVVTGLEPGTRYYWRAEARNAKGAITINGAPLTFETAAK</sequence>
<feature type="chain" id="PRO_5009290049" evidence="1">
    <location>
        <begin position="30"/>
        <end position="647"/>
    </location>
</feature>
<dbReference type="Proteomes" id="UP000236732">
    <property type="component" value="Unassembled WGS sequence"/>
</dbReference>
<evidence type="ECO:0000313" key="3">
    <source>
        <dbReference type="EMBL" id="SEG17416.1"/>
    </source>
</evidence>
<feature type="domain" description="Endo-alpha-N-acetylgalactosaminidase" evidence="2">
    <location>
        <begin position="154"/>
        <end position="349"/>
    </location>
</feature>
<dbReference type="InterPro" id="IPR013780">
    <property type="entry name" value="Glyco_hydro_b"/>
</dbReference>
<dbReference type="GO" id="GO:0033926">
    <property type="term" value="F:endo-alpha-N-acetylgalactosaminidase activity"/>
    <property type="evidence" value="ECO:0007669"/>
    <property type="project" value="InterPro"/>
</dbReference>
<dbReference type="Pfam" id="PF12905">
    <property type="entry name" value="Glyco_hydro_101"/>
    <property type="match status" value="1"/>
</dbReference>
<dbReference type="AlphaFoldDB" id="A0A1H5Y1J6"/>
<dbReference type="Gene3D" id="3.20.20.80">
    <property type="entry name" value="Glycosidases"/>
    <property type="match status" value="1"/>
</dbReference>
<name>A0A1H5Y1J6_9ACTN</name>
<feature type="signal peptide" evidence="1">
    <location>
        <begin position="1"/>
        <end position="29"/>
    </location>
</feature>
<evidence type="ECO:0000256" key="1">
    <source>
        <dbReference type="SAM" id="SignalP"/>
    </source>
</evidence>
<evidence type="ECO:0000313" key="4">
    <source>
        <dbReference type="Proteomes" id="UP000236732"/>
    </source>
</evidence>
<dbReference type="InterPro" id="IPR013783">
    <property type="entry name" value="Ig-like_fold"/>
</dbReference>
<reference evidence="3 4" key="1">
    <citation type="submission" date="2016-10" db="EMBL/GenBank/DDBJ databases">
        <authorList>
            <person name="de Groot N.N."/>
        </authorList>
    </citation>
    <scope>NUCLEOTIDE SEQUENCE [LARGE SCALE GENOMIC DNA]</scope>
    <source>
        <strain evidence="3 4">CGMCC 4.7037</strain>
    </source>
</reference>
<dbReference type="Gene3D" id="2.60.40.1180">
    <property type="entry name" value="Golgi alpha-mannosidase II"/>
    <property type="match status" value="1"/>
</dbReference>
<proteinExistence type="predicted"/>
<keyword evidence="4" id="KW-1185">Reference proteome</keyword>
<dbReference type="EMBL" id="FNVT01000002">
    <property type="protein sequence ID" value="SEG17416.1"/>
    <property type="molecule type" value="Genomic_DNA"/>
</dbReference>
<dbReference type="GO" id="GO:0005975">
    <property type="term" value="P:carbohydrate metabolic process"/>
    <property type="evidence" value="ECO:0007669"/>
    <property type="project" value="UniProtKB-ARBA"/>
</dbReference>
<dbReference type="InterPro" id="IPR025706">
    <property type="entry name" value="Endoa_GalNAc"/>
</dbReference>
<evidence type="ECO:0000259" key="2">
    <source>
        <dbReference type="Pfam" id="PF12905"/>
    </source>
</evidence>
<gene>
    <name evidence="3" type="ORF">SAMN05444920_10290</name>
</gene>
<dbReference type="Gene3D" id="2.60.40.10">
    <property type="entry name" value="Immunoglobulins"/>
    <property type="match status" value="1"/>
</dbReference>
<organism evidence="3 4">
    <name type="scientific">Nonomuraea solani</name>
    <dbReference type="NCBI Taxonomy" id="1144553"/>
    <lineage>
        <taxon>Bacteria</taxon>
        <taxon>Bacillati</taxon>
        <taxon>Actinomycetota</taxon>
        <taxon>Actinomycetes</taxon>
        <taxon>Streptosporangiales</taxon>
        <taxon>Streptosporangiaceae</taxon>
        <taxon>Nonomuraea</taxon>
    </lineage>
</organism>
<dbReference type="InterPro" id="IPR036116">
    <property type="entry name" value="FN3_sf"/>
</dbReference>
<protein>
    <submittedName>
        <fullName evidence="3">Endo-alpha-N-acetylgalactosaminidase</fullName>
    </submittedName>
</protein>